<dbReference type="SUPFAM" id="SSF82866">
    <property type="entry name" value="Multidrug efflux transporter AcrB transmembrane domain"/>
    <property type="match status" value="2"/>
</dbReference>
<dbReference type="PANTHER" id="PTHR33406:SF11">
    <property type="entry name" value="MEMBRANE PROTEIN SCO6666-RELATED"/>
    <property type="match status" value="1"/>
</dbReference>
<comment type="similarity">
    <text evidence="2">Belongs to the resistance-nodulation-cell division (RND) (TC 2.A.6) family. MmpL subfamily.</text>
</comment>
<dbReference type="Pfam" id="PF03176">
    <property type="entry name" value="MMPL"/>
    <property type="match status" value="2"/>
</dbReference>
<dbReference type="KEGG" id="jte:ASJ30_14180"/>
<feature type="transmembrane region" description="Helical" evidence="7">
    <location>
        <begin position="215"/>
        <end position="235"/>
    </location>
</feature>
<keyword evidence="10" id="KW-1185">Reference proteome</keyword>
<evidence type="ECO:0000256" key="5">
    <source>
        <dbReference type="ARBA" id="ARBA00022989"/>
    </source>
</evidence>
<evidence type="ECO:0000256" key="6">
    <source>
        <dbReference type="ARBA" id="ARBA00023136"/>
    </source>
</evidence>
<evidence type="ECO:0000259" key="8">
    <source>
        <dbReference type="PROSITE" id="PS50156"/>
    </source>
</evidence>
<evidence type="ECO:0000256" key="2">
    <source>
        <dbReference type="ARBA" id="ARBA00010157"/>
    </source>
</evidence>
<feature type="transmembrane region" description="Helical" evidence="7">
    <location>
        <begin position="587"/>
        <end position="609"/>
    </location>
</feature>
<reference evidence="9 10" key="1">
    <citation type="submission" date="2015-11" db="EMBL/GenBank/DDBJ databases">
        <authorList>
            <person name="Zhang Y."/>
            <person name="Guo Z."/>
        </authorList>
    </citation>
    <scope>NUCLEOTIDE SEQUENCE [LARGE SCALE GENOMIC DNA]</scope>
    <source>
        <strain evidence="9 10">YFY001</strain>
    </source>
</reference>
<feature type="transmembrane region" description="Helical" evidence="7">
    <location>
        <begin position="669"/>
        <end position="689"/>
    </location>
</feature>
<evidence type="ECO:0000256" key="4">
    <source>
        <dbReference type="ARBA" id="ARBA00022692"/>
    </source>
</evidence>
<organism evidence="9 10">
    <name type="scientific">Janibacter indicus</name>
    <dbReference type="NCBI Taxonomy" id="857417"/>
    <lineage>
        <taxon>Bacteria</taxon>
        <taxon>Bacillati</taxon>
        <taxon>Actinomycetota</taxon>
        <taxon>Actinomycetes</taxon>
        <taxon>Micrococcales</taxon>
        <taxon>Intrasporangiaceae</taxon>
        <taxon>Janibacter</taxon>
    </lineage>
</organism>
<keyword evidence="5 7" id="KW-1133">Transmembrane helix</keyword>
<sequence length="771" mass="80479">MAHALYRLGRLAHRRWPAFLIGWLVVLVAIGGAAATMSQPMSDKFSIPGIESEQAQNLQQELFPQTQDAFDQATGTVVVQAPEGEKLSDPANSAAVDDLLAELREAPQVGDPEQFVNPVTAAAGLERQMLAEAKKNGQPQAVAETNAAALSPLTEDGRTGLIQWNFDVDTVTDVEQSSRDAVTEAVDDARDAGLTAEVTGTGMQGIPEMGMTSELIGIAVALLVLVLTFGSLVAAGLPILTALVGVGTGILGITAATAFFDLGTTTPILASMLGLAVGIDYALFILSRYRTELRHTDDRQHAIGLAVGRAGSAVVFAGLTVIIALAALAVVQIPFLTAMGLAAAGTVLVAVLVALTLLPAIVGALGTRAFAGQIRKDKVVDEGEHVDNGGTRWARAIGAHPIIAALVAVLALGALAVPAKDLHLALPSDSTAAADTSQRRAADLIADGFGVGQEARMIVVVDGRDLEDPRQAPAAYGQVVEWLSGFDGVANAQVVGMNEEGTGAQLLVTPKTGAADEATETLLTDIRAGQGQQEEMTGTTIGVTGLTAIQTDVSEKLQDALLPYLGVVVGLAFVLLMLVFRSLLVPLTATLGFVLSTLGTVGATVLIFQEGALGLVDGAPLVSFLPILMIGIVFGLAMDYQVFLVTRMREAYVHGDTAREAVVDGFRHGARVVTAAALIMISVFAAFMLQPDNLIKSMGFALAAAVLLDAFVVRMTLIPALMYLMGDAAWSMPRWLDRLLPNVDVEGEALTQLTSAAQTEDRPVEEPTAAR</sequence>
<evidence type="ECO:0000256" key="3">
    <source>
        <dbReference type="ARBA" id="ARBA00022475"/>
    </source>
</evidence>
<evidence type="ECO:0000256" key="7">
    <source>
        <dbReference type="SAM" id="Phobius"/>
    </source>
</evidence>
<protein>
    <recommendedName>
        <fullName evidence="8">SSD domain-containing protein</fullName>
    </recommendedName>
</protein>
<feature type="transmembrane region" description="Helical" evidence="7">
    <location>
        <begin position="268"/>
        <end position="289"/>
    </location>
</feature>
<dbReference type="EMBL" id="CP013290">
    <property type="protein sequence ID" value="APH02539.1"/>
    <property type="molecule type" value="Genomic_DNA"/>
</dbReference>
<feature type="transmembrane region" description="Helical" evidence="7">
    <location>
        <begin position="701"/>
        <end position="724"/>
    </location>
</feature>
<proteinExistence type="inferred from homology"/>
<feature type="transmembrane region" description="Helical" evidence="7">
    <location>
        <begin position="310"/>
        <end position="335"/>
    </location>
</feature>
<feature type="transmembrane region" description="Helical" evidence="7">
    <location>
        <begin position="341"/>
        <end position="366"/>
    </location>
</feature>
<feature type="transmembrane region" description="Helical" evidence="7">
    <location>
        <begin position="621"/>
        <end position="640"/>
    </location>
</feature>
<dbReference type="AlphaFoldDB" id="A0A1L3MJK8"/>
<dbReference type="PANTHER" id="PTHR33406">
    <property type="entry name" value="MEMBRANE PROTEIN MJ1562-RELATED"/>
    <property type="match status" value="1"/>
</dbReference>
<accession>A0A1L3MJK8</accession>
<feature type="domain" description="SSD" evidence="8">
    <location>
        <begin position="215"/>
        <end position="364"/>
    </location>
</feature>
<name>A0A1L3MJK8_9MICO</name>
<dbReference type="Gene3D" id="1.20.1640.10">
    <property type="entry name" value="Multidrug efflux transporter AcrB transmembrane domain"/>
    <property type="match status" value="2"/>
</dbReference>
<dbReference type="InterPro" id="IPR004869">
    <property type="entry name" value="MMPL_dom"/>
</dbReference>
<feature type="transmembrane region" description="Helical" evidence="7">
    <location>
        <begin position="242"/>
        <end position="262"/>
    </location>
</feature>
<gene>
    <name evidence="9" type="ORF">ASJ30_14180</name>
</gene>
<dbReference type="Proteomes" id="UP000182938">
    <property type="component" value="Chromosome"/>
</dbReference>
<evidence type="ECO:0000313" key="10">
    <source>
        <dbReference type="Proteomes" id="UP000182938"/>
    </source>
</evidence>
<keyword evidence="6 7" id="KW-0472">Membrane</keyword>
<dbReference type="GO" id="GO:0005886">
    <property type="term" value="C:plasma membrane"/>
    <property type="evidence" value="ECO:0007669"/>
    <property type="project" value="UniProtKB-SubCell"/>
</dbReference>
<dbReference type="InterPro" id="IPR050545">
    <property type="entry name" value="Mycobact_MmpL"/>
</dbReference>
<dbReference type="RefSeq" id="WP_072625679.1">
    <property type="nucleotide sequence ID" value="NZ_CP013290.1"/>
</dbReference>
<feature type="transmembrane region" description="Helical" evidence="7">
    <location>
        <begin position="561"/>
        <end position="580"/>
    </location>
</feature>
<dbReference type="InterPro" id="IPR000731">
    <property type="entry name" value="SSD"/>
</dbReference>
<keyword evidence="3" id="KW-1003">Cell membrane</keyword>
<evidence type="ECO:0000256" key="1">
    <source>
        <dbReference type="ARBA" id="ARBA00004651"/>
    </source>
</evidence>
<comment type="subcellular location">
    <subcellularLocation>
        <location evidence="1">Cell membrane</location>
        <topology evidence="1">Multi-pass membrane protein</topology>
    </subcellularLocation>
</comment>
<dbReference type="PROSITE" id="PS50156">
    <property type="entry name" value="SSD"/>
    <property type="match status" value="1"/>
</dbReference>
<feature type="transmembrane region" description="Helical" evidence="7">
    <location>
        <begin position="402"/>
        <end position="419"/>
    </location>
</feature>
<evidence type="ECO:0000313" key="9">
    <source>
        <dbReference type="EMBL" id="APH02539.1"/>
    </source>
</evidence>
<keyword evidence="4 7" id="KW-0812">Transmembrane</keyword>